<dbReference type="InterPro" id="IPR005632">
    <property type="entry name" value="Chaperone_Skp"/>
</dbReference>
<dbReference type="AlphaFoldDB" id="A0A5M6D6W0"/>
<name>A0A5M6D6W0_9BACT</name>
<dbReference type="GO" id="GO:0005829">
    <property type="term" value="C:cytosol"/>
    <property type="evidence" value="ECO:0007669"/>
    <property type="project" value="TreeGrafter"/>
</dbReference>
<evidence type="ECO:0000256" key="2">
    <source>
        <dbReference type="ARBA" id="ARBA00022729"/>
    </source>
</evidence>
<dbReference type="PANTHER" id="PTHR35089:SF1">
    <property type="entry name" value="CHAPERONE PROTEIN SKP"/>
    <property type="match status" value="1"/>
</dbReference>
<dbReference type="EMBL" id="VWOX01000008">
    <property type="protein sequence ID" value="KAA5542270.1"/>
    <property type="molecule type" value="Genomic_DNA"/>
</dbReference>
<dbReference type="Pfam" id="PF03938">
    <property type="entry name" value="OmpH"/>
    <property type="match status" value="1"/>
</dbReference>
<dbReference type="GO" id="GO:0050821">
    <property type="term" value="P:protein stabilization"/>
    <property type="evidence" value="ECO:0007669"/>
    <property type="project" value="TreeGrafter"/>
</dbReference>
<dbReference type="SMART" id="SM00935">
    <property type="entry name" value="OmpH"/>
    <property type="match status" value="1"/>
</dbReference>
<dbReference type="SUPFAM" id="SSF111384">
    <property type="entry name" value="OmpH-like"/>
    <property type="match status" value="1"/>
</dbReference>
<gene>
    <name evidence="3" type="ORF">FYK55_15840</name>
</gene>
<evidence type="ECO:0000256" key="1">
    <source>
        <dbReference type="ARBA" id="ARBA00009091"/>
    </source>
</evidence>
<keyword evidence="2" id="KW-0732">Signal</keyword>
<comment type="caution">
    <text evidence="3">The sequence shown here is derived from an EMBL/GenBank/DDBJ whole genome shotgun (WGS) entry which is preliminary data.</text>
</comment>
<dbReference type="RefSeq" id="WP_150077417.1">
    <property type="nucleotide sequence ID" value="NZ_VWOX01000008.1"/>
</dbReference>
<accession>A0A5M6D6W0</accession>
<dbReference type="Gene3D" id="3.30.910.20">
    <property type="entry name" value="Skp domain"/>
    <property type="match status" value="1"/>
</dbReference>
<organism evidence="3 4">
    <name type="scientific">Roseiconus nitratireducens</name>
    <dbReference type="NCBI Taxonomy" id="2605748"/>
    <lineage>
        <taxon>Bacteria</taxon>
        <taxon>Pseudomonadati</taxon>
        <taxon>Planctomycetota</taxon>
        <taxon>Planctomycetia</taxon>
        <taxon>Pirellulales</taxon>
        <taxon>Pirellulaceae</taxon>
        <taxon>Roseiconus</taxon>
    </lineage>
</organism>
<evidence type="ECO:0000313" key="4">
    <source>
        <dbReference type="Proteomes" id="UP000324479"/>
    </source>
</evidence>
<dbReference type="PANTHER" id="PTHR35089">
    <property type="entry name" value="CHAPERONE PROTEIN SKP"/>
    <property type="match status" value="1"/>
</dbReference>
<comment type="similarity">
    <text evidence="1">Belongs to the Skp family.</text>
</comment>
<evidence type="ECO:0000313" key="3">
    <source>
        <dbReference type="EMBL" id="KAA5542270.1"/>
    </source>
</evidence>
<reference evidence="3 4" key="1">
    <citation type="submission" date="2019-08" db="EMBL/GenBank/DDBJ databases">
        <authorList>
            <person name="Dhanesh K."/>
            <person name="Kumar G."/>
            <person name="Sasikala C."/>
            <person name="Venkata Ramana C."/>
        </authorList>
    </citation>
    <scope>NUCLEOTIDE SEQUENCE [LARGE SCALE GENOMIC DNA]</scope>
    <source>
        <strain evidence="3 4">JC645</strain>
    </source>
</reference>
<dbReference type="Proteomes" id="UP000324479">
    <property type="component" value="Unassembled WGS sequence"/>
</dbReference>
<dbReference type="InterPro" id="IPR024930">
    <property type="entry name" value="Skp_dom_sf"/>
</dbReference>
<dbReference type="GO" id="GO:0051082">
    <property type="term" value="F:unfolded protein binding"/>
    <property type="evidence" value="ECO:0007669"/>
    <property type="project" value="InterPro"/>
</dbReference>
<sequence length="238" mass="26779">MLKNLKETARLLLFLPSLSQPSQVLRQFSNAVIMLVALEGSALISSTASGQRAEPTHQAGHRIGLIDVGYVFKNLPAIKADVRKLEADSRKDQDESKRERDQLKQAVEHLKALKVGTAEYARQEERVANLDAKFRLIKVHKHQDPSDARVKLYFENYQRIVAAVRVIATRKDINLVLRFNGEESDPDQDKSDVRGVTWNVVYHDSTIDLTDAVMRYLEQPTNTSQAASDDNASAVTNR</sequence>
<protein>
    <submittedName>
        <fullName evidence="3">OmpH family outer membrane protein</fullName>
    </submittedName>
</protein>
<keyword evidence="4" id="KW-1185">Reference proteome</keyword>
<proteinExistence type="inferred from homology"/>